<dbReference type="InterPro" id="IPR024072">
    <property type="entry name" value="DHFR-like_dom_sf"/>
</dbReference>
<feature type="domain" description="Bacterial bifunctional deaminase-reductase C-terminal" evidence="4">
    <location>
        <begin position="116"/>
        <end position="221"/>
    </location>
</feature>
<dbReference type="Pfam" id="PF01872">
    <property type="entry name" value="RibD_C"/>
    <property type="match status" value="1"/>
</dbReference>
<dbReference type="AlphaFoldDB" id="A0AAW5WPU5"/>
<organism evidence="5 6">
    <name type="scientific">Limosilactobacillus vaginalis</name>
    <dbReference type="NCBI Taxonomy" id="1633"/>
    <lineage>
        <taxon>Bacteria</taxon>
        <taxon>Bacillati</taxon>
        <taxon>Bacillota</taxon>
        <taxon>Bacilli</taxon>
        <taxon>Lactobacillales</taxon>
        <taxon>Lactobacillaceae</taxon>
        <taxon>Limosilactobacillus</taxon>
    </lineage>
</organism>
<evidence type="ECO:0000313" key="6">
    <source>
        <dbReference type="Proteomes" id="UP001212401"/>
    </source>
</evidence>
<name>A0AAW5WPU5_9LACO</name>
<evidence type="ECO:0000256" key="2">
    <source>
        <dbReference type="ARBA" id="ARBA00022857"/>
    </source>
</evidence>
<comment type="pathway">
    <text evidence="1">Cofactor biosynthesis; riboflavin biosynthesis.</text>
</comment>
<accession>A0AAW5WPU5</accession>
<dbReference type="SUPFAM" id="SSF53597">
    <property type="entry name" value="Dihydrofolate reductase-like"/>
    <property type="match status" value="1"/>
</dbReference>
<dbReference type="Proteomes" id="UP001212401">
    <property type="component" value="Unassembled WGS sequence"/>
</dbReference>
<keyword evidence="3" id="KW-0560">Oxidoreductase</keyword>
<evidence type="ECO:0000313" key="5">
    <source>
        <dbReference type="EMBL" id="MCZ3666696.1"/>
    </source>
</evidence>
<dbReference type="PANTHER" id="PTHR38011:SF7">
    <property type="entry name" value="2,5-DIAMINO-6-RIBOSYLAMINO-4(3H)-PYRIMIDINONE 5'-PHOSPHATE REDUCTASE"/>
    <property type="match status" value="1"/>
</dbReference>
<dbReference type="InterPro" id="IPR002734">
    <property type="entry name" value="RibDG_C"/>
</dbReference>
<reference evidence="5" key="1">
    <citation type="submission" date="2022-01" db="EMBL/GenBank/DDBJ databases">
        <title>VMRC isolate genome collection.</title>
        <authorList>
            <person name="France M."/>
            <person name="Rutt L."/>
            <person name="Humphrys M."/>
            <person name="Ravel J."/>
        </authorList>
    </citation>
    <scope>NUCLEOTIDE SEQUENCE</scope>
    <source>
        <strain evidence="5">C0048A1</strain>
    </source>
</reference>
<dbReference type="GO" id="GO:0009231">
    <property type="term" value="P:riboflavin biosynthetic process"/>
    <property type="evidence" value="ECO:0007669"/>
    <property type="project" value="InterPro"/>
</dbReference>
<dbReference type="EMBL" id="JAKHPH010000001">
    <property type="protein sequence ID" value="MCZ3666696.1"/>
    <property type="molecule type" value="Genomic_DNA"/>
</dbReference>
<dbReference type="PANTHER" id="PTHR38011">
    <property type="entry name" value="DIHYDROFOLATE REDUCTASE FAMILY PROTEIN (AFU_ORTHOLOGUE AFUA_8G06820)"/>
    <property type="match status" value="1"/>
</dbReference>
<dbReference type="RefSeq" id="WP_269295708.1">
    <property type="nucleotide sequence ID" value="NZ_JAKHPH010000001.1"/>
</dbReference>
<evidence type="ECO:0000259" key="4">
    <source>
        <dbReference type="Pfam" id="PF01872"/>
    </source>
</evidence>
<gene>
    <name evidence="5" type="ORF">L2724_00140</name>
</gene>
<dbReference type="InterPro" id="IPR050765">
    <property type="entry name" value="Riboflavin_Biosynth_HTPR"/>
</dbReference>
<comment type="caution">
    <text evidence="5">The sequence shown here is derived from an EMBL/GenBank/DDBJ whole genome shotgun (WGS) entry which is preliminary data.</text>
</comment>
<dbReference type="Gene3D" id="3.40.430.10">
    <property type="entry name" value="Dihydrofolate Reductase, subunit A"/>
    <property type="match status" value="1"/>
</dbReference>
<evidence type="ECO:0000256" key="1">
    <source>
        <dbReference type="ARBA" id="ARBA00005104"/>
    </source>
</evidence>
<dbReference type="GO" id="GO:0008703">
    <property type="term" value="F:5-amino-6-(5-phosphoribosylamino)uracil reductase activity"/>
    <property type="evidence" value="ECO:0007669"/>
    <property type="project" value="InterPro"/>
</dbReference>
<protein>
    <submittedName>
        <fullName evidence="5">Dihydrofolate reductase family protein</fullName>
    </submittedName>
</protein>
<sequence length="232" mass="25947">MDRAKVIIHMYMSIDGKIDGDWDGLLGDKISGDYYDDQLFKLGSANANGSNTIVMYAAKGKLDLSKYDGQKIEYGDWVPEGIQSPTWDVSYDRRGRAGWEKNYFPYAGRKNRAIEVVTKQASRNYLAFLQSMEIPYLVCGEREINLAESLGKLKKYFDIKTMVLGGGALINGAFLKAGLVDQISLVIVPYISGDSKKKGTFDTLGKFVNQRFHVTQTKKLGDGGVHLIYDRD</sequence>
<proteinExistence type="predicted"/>
<keyword evidence="2" id="KW-0521">NADP</keyword>
<evidence type="ECO:0000256" key="3">
    <source>
        <dbReference type="ARBA" id="ARBA00023002"/>
    </source>
</evidence>